<protein>
    <recommendedName>
        <fullName evidence="1">DUF4440 domain-containing protein</fullName>
    </recommendedName>
</protein>
<dbReference type="SUPFAM" id="SSF54427">
    <property type="entry name" value="NTF2-like"/>
    <property type="match status" value="1"/>
</dbReference>
<feature type="domain" description="DUF4440" evidence="1">
    <location>
        <begin position="22"/>
        <end position="115"/>
    </location>
</feature>
<accession>A0A2A2KR98</accession>
<reference evidence="2 3" key="1">
    <citation type="journal article" date="2017" name="Curr. Biol.">
        <title>Genome architecture and evolution of a unichromosomal asexual nematode.</title>
        <authorList>
            <person name="Fradin H."/>
            <person name="Zegar C."/>
            <person name="Gutwein M."/>
            <person name="Lucas J."/>
            <person name="Kovtun M."/>
            <person name="Corcoran D."/>
            <person name="Baugh L.R."/>
            <person name="Kiontke K."/>
            <person name="Gunsalus K."/>
            <person name="Fitch D.H."/>
            <person name="Piano F."/>
        </authorList>
    </citation>
    <scope>NUCLEOTIDE SEQUENCE [LARGE SCALE GENOMIC DNA]</scope>
    <source>
        <strain evidence="2">PF1309</strain>
    </source>
</reference>
<evidence type="ECO:0000259" key="1">
    <source>
        <dbReference type="Pfam" id="PF14534"/>
    </source>
</evidence>
<gene>
    <name evidence="2" type="ORF">WR25_11616</name>
</gene>
<dbReference type="OrthoDB" id="5793381at2759"/>
<dbReference type="AlphaFoldDB" id="A0A2A2KR98"/>
<keyword evidence="3" id="KW-1185">Reference proteome</keyword>
<proteinExistence type="predicted"/>
<dbReference type="Pfam" id="PF14534">
    <property type="entry name" value="DUF4440"/>
    <property type="match status" value="1"/>
</dbReference>
<dbReference type="PANTHER" id="PTHR31664:SF4">
    <property type="entry name" value="DUF4440 DOMAIN-CONTAINING PROTEIN"/>
    <property type="match status" value="1"/>
</dbReference>
<name>A0A2A2KR98_9BILA</name>
<sequence>MSELQGVLKPYYEVFHKAFSVDLDADKVTSLYADDAVLIEKGKKCHYGKAEILKFNAEMIKMCGKATTTMSNEKFAGDKECIAASGDFESELPDGGGTMKGTFYQVWKKFGMEYKVIYDIFTMS</sequence>
<evidence type="ECO:0000313" key="3">
    <source>
        <dbReference type="Proteomes" id="UP000218231"/>
    </source>
</evidence>
<dbReference type="PANTHER" id="PTHR31664">
    <property type="entry name" value="PROTEIN CBG16427"/>
    <property type="match status" value="1"/>
</dbReference>
<dbReference type="Proteomes" id="UP000218231">
    <property type="component" value="Unassembled WGS sequence"/>
</dbReference>
<dbReference type="InterPro" id="IPR032710">
    <property type="entry name" value="NTF2-like_dom_sf"/>
</dbReference>
<evidence type="ECO:0000313" key="2">
    <source>
        <dbReference type="EMBL" id="PAV76470.1"/>
    </source>
</evidence>
<dbReference type="Gene3D" id="3.10.450.50">
    <property type="match status" value="1"/>
</dbReference>
<comment type="caution">
    <text evidence="2">The sequence shown here is derived from an EMBL/GenBank/DDBJ whole genome shotgun (WGS) entry which is preliminary data.</text>
</comment>
<organism evidence="2 3">
    <name type="scientific">Diploscapter pachys</name>
    <dbReference type="NCBI Taxonomy" id="2018661"/>
    <lineage>
        <taxon>Eukaryota</taxon>
        <taxon>Metazoa</taxon>
        <taxon>Ecdysozoa</taxon>
        <taxon>Nematoda</taxon>
        <taxon>Chromadorea</taxon>
        <taxon>Rhabditida</taxon>
        <taxon>Rhabditina</taxon>
        <taxon>Rhabditomorpha</taxon>
        <taxon>Rhabditoidea</taxon>
        <taxon>Rhabditidae</taxon>
        <taxon>Diploscapter</taxon>
    </lineage>
</organism>
<dbReference type="EMBL" id="LIAE01007883">
    <property type="protein sequence ID" value="PAV76470.1"/>
    <property type="molecule type" value="Genomic_DNA"/>
</dbReference>
<dbReference type="InterPro" id="IPR027843">
    <property type="entry name" value="DUF4440"/>
</dbReference>